<dbReference type="InterPro" id="IPR000115">
    <property type="entry name" value="PRibGlycinamide_synth"/>
</dbReference>
<dbReference type="CDD" id="cd01414">
    <property type="entry name" value="SAICAR_synt_Sc"/>
    <property type="match status" value="1"/>
</dbReference>
<feature type="domain" description="ATP-grasp" evidence="14">
    <location>
        <begin position="107"/>
        <end position="338"/>
    </location>
</feature>
<evidence type="ECO:0000256" key="11">
    <source>
        <dbReference type="ARBA" id="ARBA00048475"/>
    </source>
</evidence>
<evidence type="ECO:0000313" key="15">
    <source>
        <dbReference type="EMBL" id="MBP2319442.1"/>
    </source>
</evidence>
<comment type="pathway">
    <text evidence="3 12">Purine metabolism; IMP biosynthesis via de novo pathway; 5-amino-1-(5-phospho-D-ribosyl)imidazole-4-carboxamide from 5-amino-1-(5-phospho-D-ribosyl)imidazole-4-carboxylate: step 1/2.</text>
</comment>
<dbReference type="GO" id="GO:0004637">
    <property type="term" value="F:phosphoribosylamine-glycine ligase activity"/>
    <property type="evidence" value="ECO:0007669"/>
    <property type="project" value="UniProtKB-EC"/>
</dbReference>
<dbReference type="NCBIfam" id="NF010568">
    <property type="entry name" value="PRK13961.1"/>
    <property type="match status" value="1"/>
</dbReference>
<organism evidence="15 16">
    <name type="scientific">Nesterenkonia lacusekhoensis</name>
    <dbReference type="NCBI Taxonomy" id="150832"/>
    <lineage>
        <taxon>Bacteria</taxon>
        <taxon>Bacillati</taxon>
        <taxon>Actinomycetota</taxon>
        <taxon>Actinomycetes</taxon>
        <taxon>Micrococcales</taxon>
        <taxon>Micrococcaceae</taxon>
        <taxon>Nesterenkonia</taxon>
    </lineage>
</organism>
<keyword evidence="7 12" id="KW-0547">Nucleotide-binding</keyword>
<dbReference type="SMART" id="SM01210">
    <property type="entry name" value="GARS_C"/>
    <property type="match status" value="1"/>
</dbReference>
<evidence type="ECO:0000256" key="12">
    <source>
        <dbReference type="HAMAP-Rule" id="MF_00137"/>
    </source>
</evidence>
<dbReference type="SMART" id="SM01209">
    <property type="entry name" value="GARS_A"/>
    <property type="match status" value="1"/>
</dbReference>
<dbReference type="PANTHER" id="PTHR43472">
    <property type="entry name" value="PHOSPHORIBOSYLAMINE--GLYCINE LIGASE"/>
    <property type="match status" value="1"/>
</dbReference>
<dbReference type="NCBIfam" id="TIGR00081">
    <property type="entry name" value="purC"/>
    <property type="match status" value="1"/>
</dbReference>
<dbReference type="InterPro" id="IPR028923">
    <property type="entry name" value="SAICAR_synt/ADE2_N"/>
</dbReference>
<evidence type="ECO:0000256" key="3">
    <source>
        <dbReference type="ARBA" id="ARBA00004672"/>
    </source>
</evidence>
<evidence type="ECO:0000256" key="8">
    <source>
        <dbReference type="ARBA" id="ARBA00022755"/>
    </source>
</evidence>
<evidence type="ECO:0000256" key="4">
    <source>
        <dbReference type="ARBA" id="ARBA00005174"/>
    </source>
</evidence>
<reference evidence="15 16" key="1">
    <citation type="submission" date="2021-03" db="EMBL/GenBank/DDBJ databases">
        <title>Sequencing the genomes of 1000 actinobacteria strains.</title>
        <authorList>
            <person name="Klenk H.-P."/>
        </authorList>
    </citation>
    <scope>NUCLEOTIDE SEQUENCE [LARGE SCALE GENOMIC DNA]</scope>
    <source>
        <strain evidence="15 16">DSM 12544</strain>
    </source>
</reference>
<evidence type="ECO:0000256" key="5">
    <source>
        <dbReference type="ARBA" id="ARBA00010190"/>
    </source>
</evidence>
<dbReference type="Gene3D" id="3.90.600.10">
    <property type="entry name" value="Phosphoribosylglycinamide synthetase, C-terminal domain"/>
    <property type="match status" value="1"/>
</dbReference>
<dbReference type="EC" id="6.3.2.6" evidence="12"/>
<gene>
    <name evidence="13" type="primary">purD</name>
    <name evidence="12" type="synonym">purC</name>
    <name evidence="15" type="ORF">JOF45_002461</name>
</gene>
<dbReference type="EMBL" id="JAGINX010000001">
    <property type="protein sequence ID" value="MBP2319442.1"/>
    <property type="molecule type" value="Genomic_DNA"/>
</dbReference>
<dbReference type="InterPro" id="IPR018236">
    <property type="entry name" value="SAICAR_synthetase_CS"/>
</dbReference>
<dbReference type="Gene3D" id="3.30.470.20">
    <property type="entry name" value="ATP-grasp fold, B domain"/>
    <property type="match status" value="2"/>
</dbReference>
<evidence type="ECO:0000256" key="2">
    <source>
        <dbReference type="ARBA" id="ARBA00001946"/>
    </source>
</evidence>
<dbReference type="HAMAP" id="MF_00138">
    <property type="entry name" value="GARS"/>
    <property type="match status" value="1"/>
</dbReference>
<dbReference type="PROSITE" id="PS01058">
    <property type="entry name" value="SAICAR_SYNTHETASE_2"/>
    <property type="match status" value="1"/>
</dbReference>
<keyword evidence="16" id="KW-1185">Reference proteome</keyword>
<dbReference type="HAMAP" id="MF_00137">
    <property type="entry name" value="SAICAR_synth"/>
    <property type="match status" value="1"/>
</dbReference>
<dbReference type="InterPro" id="IPR020559">
    <property type="entry name" value="PRibGlycinamide_synth_CS"/>
</dbReference>
<evidence type="ECO:0000256" key="13">
    <source>
        <dbReference type="HAMAP-Rule" id="MF_00138"/>
    </source>
</evidence>
<dbReference type="InterPro" id="IPR037123">
    <property type="entry name" value="PRibGlycinamide_synth_C_sf"/>
</dbReference>
<dbReference type="Pfam" id="PF01071">
    <property type="entry name" value="GARS_A"/>
    <property type="match status" value="2"/>
</dbReference>
<dbReference type="InterPro" id="IPR001636">
    <property type="entry name" value="SAICAR_synth"/>
</dbReference>
<evidence type="ECO:0000313" key="16">
    <source>
        <dbReference type="Proteomes" id="UP001519331"/>
    </source>
</evidence>
<evidence type="ECO:0000256" key="6">
    <source>
        <dbReference type="ARBA" id="ARBA00022598"/>
    </source>
</evidence>
<dbReference type="EC" id="6.3.4.13" evidence="13"/>
<keyword evidence="8 12" id="KW-0658">Purine biosynthesis</keyword>
<comment type="caution">
    <text evidence="15">The sequence shown here is derived from an EMBL/GenBank/DDBJ whole genome shotgun (WGS) entry which is preliminary data.</text>
</comment>
<dbReference type="InterPro" id="IPR020561">
    <property type="entry name" value="PRibGlycinamid_synth_ATP-grasp"/>
</dbReference>
<dbReference type="Proteomes" id="UP001519331">
    <property type="component" value="Unassembled WGS sequence"/>
</dbReference>
<comment type="catalytic activity">
    <reaction evidence="13">
        <text>5-phospho-beta-D-ribosylamine + glycine + ATP = N(1)-(5-phospho-beta-D-ribosyl)glycinamide + ADP + phosphate + H(+)</text>
        <dbReference type="Rhea" id="RHEA:17453"/>
        <dbReference type="ChEBI" id="CHEBI:15378"/>
        <dbReference type="ChEBI" id="CHEBI:30616"/>
        <dbReference type="ChEBI" id="CHEBI:43474"/>
        <dbReference type="ChEBI" id="CHEBI:57305"/>
        <dbReference type="ChEBI" id="CHEBI:58681"/>
        <dbReference type="ChEBI" id="CHEBI:143788"/>
        <dbReference type="ChEBI" id="CHEBI:456216"/>
        <dbReference type="EC" id="6.3.4.13"/>
    </reaction>
</comment>
<dbReference type="InterPro" id="IPR011054">
    <property type="entry name" value="Rudment_hybrid_motif"/>
</dbReference>
<dbReference type="SUPFAM" id="SSF51246">
    <property type="entry name" value="Rudiment single hybrid motif"/>
    <property type="match status" value="1"/>
</dbReference>
<dbReference type="PROSITE" id="PS50975">
    <property type="entry name" value="ATP_GRASP"/>
    <property type="match status" value="1"/>
</dbReference>
<comment type="cofactor">
    <cofactor evidence="1">
        <name>Mn(2+)</name>
        <dbReference type="ChEBI" id="CHEBI:29035"/>
    </cofactor>
</comment>
<dbReference type="SUPFAM" id="SSF52440">
    <property type="entry name" value="PreATP-grasp domain"/>
    <property type="match status" value="1"/>
</dbReference>
<evidence type="ECO:0000256" key="10">
    <source>
        <dbReference type="ARBA" id="ARBA00038345"/>
    </source>
</evidence>
<protein>
    <recommendedName>
        <fullName evidence="12 13">Multifunctional fusion protein</fullName>
    </recommendedName>
    <domain>
        <recommendedName>
            <fullName evidence="13">Phosphoribosylamine--glycine ligase</fullName>
            <ecNumber evidence="13">6.3.4.13</ecNumber>
        </recommendedName>
        <alternativeName>
            <fullName evidence="13">GARS</fullName>
        </alternativeName>
        <alternativeName>
            <fullName evidence="13">Glycinamide ribonucleotide synthetase</fullName>
        </alternativeName>
        <alternativeName>
            <fullName evidence="13">Phosphoribosylglycinamide synthetase</fullName>
        </alternativeName>
    </domain>
    <domain>
        <recommendedName>
            <fullName evidence="12">Phosphoribosylaminoimidazole-succinocarboxamide synthase</fullName>
            <ecNumber evidence="12">6.3.2.6</ecNumber>
        </recommendedName>
        <alternativeName>
            <fullName evidence="12">SAICAR synthetase</fullName>
        </alternativeName>
    </domain>
</protein>
<accession>A0ABS4T4T3</accession>
<keyword evidence="9 12" id="KW-0067">ATP-binding</keyword>
<name>A0ABS4T4T3_9MICC</name>
<evidence type="ECO:0000256" key="9">
    <source>
        <dbReference type="ARBA" id="ARBA00022840"/>
    </source>
</evidence>
<dbReference type="PROSITE" id="PS00184">
    <property type="entry name" value="GARS"/>
    <property type="match status" value="1"/>
</dbReference>
<evidence type="ECO:0000259" key="14">
    <source>
        <dbReference type="PROSITE" id="PS50975"/>
    </source>
</evidence>
<dbReference type="InterPro" id="IPR013815">
    <property type="entry name" value="ATP_grasp_subdomain_1"/>
</dbReference>
<dbReference type="InterPro" id="IPR020560">
    <property type="entry name" value="PRibGlycinamide_synth_C-dom"/>
</dbReference>
<dbReference type="Pfam" id="PF02844">
    <property type="entry name" value="GARS_N"/>
    <property type="match status" value="1"/>
</dbReference>
<dbReference type="PANTHER" id="PTHR43472:SF1">
    <property type="entry name" value="PHOSPHORIBOSYLAMINE--GLYCINE LIGASE, CHLOROPLASTIC"/>
    <property type="match status" value="1"/>
</dbReference>
<comment type="catalytic activity">
    <reaction evidence="11 12">
        <text>5-amino-1-(5-phospho-D-ribosyl)imidazole-4-carboxylate + L-aspartate + ATP = (2S)-2-[5-amino-1-(5-phospho-beta-D-ribosyl)imidazole-4-carboxamido]succinate + ADP + phosphate + 2 H(+)</text>
        <dbReference type="Rhea" id="RHEA:22628"/>
        <dbReference type="ChEBI" id="CHEBI:15378"/>
        <dbReference type="ChEBI" id="CHEBI:29991"/>
        <dbReference type="ChEBI" id="CHEBI:30616"/>
        <dbReference type="ChEBI" id="CHEBI:43474"/>
        <dbReference type="ChEBI" id="CHEBI:58443"/>
        <dbReference type="ChEBI" id="CHEBI:77657"/>
        <dbReference type="ChEBI" id="CHEBI:456216"/>
        <dbReference type="EC" id="6.3.2.6"/>
    </reaction>
</comment>
<sequence length="765" mass="80772">MKVLVVGPGGREHAIIRALLRDQAVRTVEAAPGNAGIAQDVTCHRVDAEDGAAVAALAAERGYDLVVIGPEAPLAAGVADAVRAAGIPVFGPSAQAAELEASKAFAKEIMEAAQVPTAGSVHAQDLSTAEAALDRFGAPYVVKDDGLAAGKGVVVTEGRAEAVAHAQACFEAGGSVVIEEFLDGPEVSLFVLSDGEDLVPLSPAQDFKRIFDGGQGPNTGGMGAYTPLDWLEGYTETVPDAARTDADASARGPDVGGPESGTTLDFTGIVMERVARPTVAEMARRGTPFVGVLYCGLAVTSRGVRVVEFNARFGDPETQAVLERLATPLGQLLMDCATGTLGQRLQREGTELEWRDGYAADVVLAAQNYPDSPRKGDPISGLQEAAELEGVAVLHAGTARAEDPTDPDVGPLVTAGGRVLAVVGTGSTLEEAVQRAYAGVEKISWEGAQHRSDIAREALAGQIKVVPQLPGWVHLSSGKVRELYAPAPGSAWDGEDVMLMVATDRISAYDFALSPGIPEKGQILTQMSLWWFEQLAAEGIPNQVVSTEVPEAVAGRAVIVRRLQMIEAEAIVRGYLTGSGYAEYREQGTVTGIALPEGLKDGSRLPEPIFTPSTKAEQGGHDENISFAQLEQTIGAEQAARLRDAALKVYALAEQRAREAGIILADTKFEFGVDAEGQLVLADEVLTPDSSRFWPAESWEQHLAEGTAQPSFDKQYVRNWLTSPASGWERSSGVVPPALPQDVVTATRERYLDAYQRLTGEALEL</sequence>
<dbReference type="Pfam" id="PF01259">
    <property type="entry name" value="SAICAR_synt"/>
    <property type="match status" value="1"/>
</dbReference>
<comment type="similarity">
    <text evidence="10 13">Belongs to the GARS family.</text>
</comment>
<dbReference type="Gene3D" id="3.30.1490.20">
    <property type="entry name" value="ATP-grasp fold, A domain"/>
    <property type="match status" value="1"/>
</dbReference>
<dbReference type="InterPro" id="IPR020562">
    <property type="entry name" value="PRibGlycinamide_synth_N"/>
</dbReference>
<dbReference type="InterPro" id="IPR011761">
    <property type="entry name" value="ATP-grasp"/>
</dbReference>
<dbReference type="SUPFAM" id="SSF56059">
    <property type="entry name" value="Glutathione synthetase ATP-binding domain-like"/>
    <property type="match status" value="1"/>
</dbReference>
<dbReference type="Gene3D" id="3.40.50.20">
    <property type="match status" value="1"/>
</dbReference>
<comment type="pathway">
    <text evidence="4 13">Purine metabolism; IMP biosynthesis via de novo pathway; N(1)-(5-phospho-D-ribosyl)glycinamide from 5-phospho-alpha-D-ribose 1-diphosphate: step 2/2.</text>
</comment>
<dbReference type="SUPFAM" id="SSF56104">
    <property type="entry name" value="SAICAR synthase-like"/>
    <property type="match status" value="1"/>
</dbReference>
<dbReference type="Gene3D" id="3.30.200.20">
    <property type="entry name" value="Phosphorylase Kinase, domain 1"/>
    <property type="match status" value="1"/>
</dbReference>
<evidence type="ECO:0000256" key="7">
    <source>
        <dbReference type="ARBA" id="ARBA00022741"/>
    </source>
</evidence>
<evidence type="ECO:0000256" key="1">
    <source>
        <dbReference type="ARBA" id="ARBA00001936"/>
    </source>
</evidence>
<keyword evidence="6 12" id="KW-0436">Ligase</keyword>
<dbReference type="Pfam" id="PF02843">
    <property type="entry name" value="GARS_C"/>
    <property type="match status" value="1"/>
</dbReference>
<dbReference type="InterPro" id="IPR016185">
    <property type="entry name" value="PreATP-grasp_dom_sf"/>
</dbReference>
<proteinExistence type="inferred from homology"/>
<comment type="cofactor">
    <cofactor evidence="2">
        <name>Mg(2+)</name>
        <dbReference type="ChEBI" id="CHEBI:18420"/>
    </cofactor>
</comment>
<dbReference type="RefSeq" id="WP_210050757.1">
    <property type="nucleotide sequence ID" value="NZ_JAGINX010000001.1"/>
</dbReference>
<comment type="similarity">
    <text evidence="5 12">Belongs to the SAICAR synthetase family.</text>
</comment>